<dbReference type="NCBIfam" id="TIGR03779">
    <property type="entry name" value="Bac_Flav_CT_M"/>
    <property type="match status" value="1"/>
</dbReference>
<dbReference type="PATRIC" id="fig|328812.4.peg.431"/>
<name>A0A0J6CDQ4_9BACT</name>
<feature type="coiled-coil region" evidence="1">
    <location>
        <begin position="159"/>
        <end position="186"/>
    </location>
</feature>
<feature type="transmembrane region" description="Helical" evidence="3">
    <location>
        <begin position="31"/>
        <end position="49"/>
    </location>
</feature>
<dbReference type="EMBL" id="LFJV01000110">
    <property type="protein sequence ID" value="KMM31253.1"/>
    <property type="molecule type" value="Genomic_DNA"/>
</dbReference>
<dbReference type="InterPro" id="IPR022187">
    <property type="entry name" value="Conjug_transposon_TraM"/>
</dbReference>
<keyword evidence="3" id="KW-0472">Membrane</keyword>
<organism evidence="5 6">
    <name type="scientific">Parabacteroides goldsteinii</name>
    <dbReference type="NCBI Taxonomy" id="328812"/>
    <lineage>
        <taxon>Bacteria</taxon>
        <taxon>Pseudomonadati</taxon>
        <taxon>Bacteroidota</taxon>
        <taxon>Bacteroidia</taxon>
        <taxon>Bacteroidales</taxon>
        <taxon>Tannerellaceae</taxon>
        <taxon>Parabacteroides</taxon>
    </lineage>
</organism>
<feature type="region of interest" description="Disordered" evidence="2">
    <location>
        <begin position="57"/>
        <end position="81"/>
    </location>
</feature>
<evidence type="ECO:0000313" key="5">
    <source>
        <dbReference type="EMBL" id="KMM31253.1"/>
    </source>
</evidence>
<evidence type="ECO:0000256" key="3">
    <source>
        <dbReference type="SAM" id="Phobius"/>
    </source>
</evidence>
<dbReference type="InterPro" id="IPR055407">
    <property type="entry name" value="TraM_C"/>
</dbReference>
<comment type="caution">
    <text evidence="5">The sequence shown here is derived from an EMBL/GenBank/DDBJ whole genome shotgun (WGS) entry which is preliminary data.</text>
</comment>
<evidence type="ECO:0000313" key="6">
    <source>
        <dbReference type="Proteomes" id="UP000036166"/>
    </source>
</evidence>
<dbReference type="Proteomes" id="UP000036166">
    <property type="component" value="Unassembled WGS sequence"/>
</dbReference>
<keyword evidence="3" id="KW-0812">Transmembrane</keyword>
<dbReference type="RefSeq" id="WP_005828723.1">
    <property type="nucleotide sequence ID" value="NZ_LFJV01000110.1"/>
</dbReference>
<dbReference type="Pfam" id="PF12508">
    <property type="entry name" value="Transposon_TraM"/>
    <property type="match status" value="1"/>
</dbReference>
<protein>
    <submittedName>
        <fullName evidence="5">Conjugal transfer protein</fullName>
    </submittedName>
</protein>
<evidence type="ECO:0000259" key="4">
    <source>
        <dbReference type="Pfam" id="PF12508"/>
    </source>
</evidence>
<evidence type="ECO:0000256" key="2">
    <source>
        <dbReference type="SAM" id="MobiDB-lite"/>
    </source>
</evidence>
<gene>
    <name evidence="5" type="ORF">ACM15_23615</name>
</gene>
<accession>A0A0J6CDQ4</accession>
<evidence type="ECO:0000256" key="1">
    <source>
        <dbReference type="SAM" id="Coils"/>
    </source>
</evidence>
<feature type="domain" description="Conjugative transposon TraM C-terminal" evidence="4">
    <location>
        <begin position="282"/>
        <end position="430"/>
    </location>
</feature>
<keyword evidence="1" id="KW-0175">Coiled coil</keyword>
<sequence>MKMDFQKIRERLGLSSDKPLTPEEKRRRARYIVYPFFCLLCAGFLLLVFSPSEKEKAEKEKGKGFNVEMPSPKDSEMEGDKVSAYEQEALAKKEKWRRGTFQEMSKLLNKDSQDTAGLTAGKANTELPPEPETGKSPGSVHSSAEAYRNMNRSLGAVYTRNENQQNADLLRRIEELEKEKRPAEGQPEGQTLEEKMALLEKSYELAARYNGKQPDAPAAVNGRSDRKDRTAVRPVKQVRNQVVSSLAQPMGNEDFIAEFAGERNTGFHTPIGRTLPSGRNTIAACVHGTQTVSDGQVLRIRLLEPMAVDDRLIPQGMVLTGGTRIQGERMDILVETVEYKGTLFPVELEVYDADGQRGILVPNSMEYDAAREIAAGMGASMGSSINISTDAGAQIASDVGKGVIQGVSQYVEKKMRAVKITLKAGHRLLLHSPEK</sequence>
<dbReference type="AlphaFoldDB" id="A0A0J6CDQ4"/>
<reference evidence="5 6" key="1">
    <citation type="submission" date="2015-06" db="EMBL/GenBank/DDBJ databases">
        <title>Draft Genome Sequence of Parabacteroides goldsteinii with Putative Novel Metallo-Beta-Lactamases Isolated from a Blood Culture from a Human Patient.</title>
        <authorList>
            <person name="Krogh T.J."/>
            <person name="Agergaard C.N."/>
            <person name="Moller-Jensen J."/>
            <person name="Justesen U.S."/>
        </authorList>
    </citation>
    <scope>NUCLEOTIDE SEQUENCE [LARGE SCALE GENOMIC DNA]</scope>
    <source>
        <strain evidence="5 6">910340</strain>
    </source>
</reference>
<dbReference type="GeneID" id="60061130"/>
<feature type="region of interest" description="Disordered" evidence="2">
    <location>
        <begin position="111"/>
        <end position="143"/>
    </location>
</feature>
<feature type="compositionally biased region" description="Basic and acidic residues" evidence="2">
    <location>
        <begin position="71"/>
        <end position="81"/>
    </location>
</feature>
<keyword evidence="3" id="KW-1133">Transmembrane helix</keyword>
<proteinExistence type="predicted"/>